<dbReference type="Proteomes" id="UP000800093">
    <property type="component" value="Unassembled WGS sequence"/>
</dbReference>
<reference evidence="3" key="1">
    <citation type="journal article" date="2020" name="Stud. Mycol.">
        <title>101 Dothideomycetes genomes: A test case for predicting lifestyles and emergence of pathogens.</title>
        <authorList>
            <person name="Haridas S."/>
            <person name="Albert R."/>
            <person name="Binder M."/>
            <person name="Bloem J."/>
            <person name="LaButti K."/>
            <person name="Salamov A."/>
            <person name="Andreopoulos B."/>
            <person name="Baker S."/>
            <person name="Barry K."/>
            <person name="Bills G."/>
            <person name="Bluhm B."/>
            <person name="Cannon C."/>
            <person name="Castanera R."/>
            <person name="Culley D."/>
            <person name="Daum C."/>
            <person name="Ezra D."/>
            <person name="Gonzalez J."/>
            <person name="Henrissat B."/>
            <person name="Kuo A."/>
            <person name="Liang C."/>
            <person name="Lipzen A."/>
            <person name="Lutzoni F."/>
            <person name="Magnuson J."/>
            <person name="Mondo S."/>
            <person name="Nolan M."/>
            <person name="Ohm R."/>
            <person name="Pangilinan J."/>
            <person name="Park H.-J."/>
            <person name="Ramirez L."/>
            <person name="Alfaro M."/>
            <person name="Sun H."/>
            <person name="Tritt A."/>
            <person name="Yoshinaga Y."/>
            <person name="Zwiers L.-H."/>
            <person name="Turgeon B."/>
            <person name="Goodwin S."/>
            <person name="Spatafora J."/>
            <person name="Crous P."/>
            <person name="Grigoriev I."/>
        </authorList>
    </citation>
    <scope>NUCLEOTIDE SEQUENCE [LARGE SCALE GENOMIC DNA]</scope>
    <source>
        <strain evidence="3">CBS 304.66</strain>
    </source>
</reference>
<dbReference type="EMBL" id="ML986680">
    <property type="protein sequence ID" value="KAF2260470.1"/>
    <property type="molecule type" value="Genomic_DNA"/>
</dbReference>
<comment type="caution">
    <text evidence="2">The sequence shown here is derived from an EMBL/GenBank/DDBJ whole genome shotgun (WGS) entry which is preliminary data.</text>
</comment>
<proteinExistence type="predicted"/>
<feature type="transmembrane region" description="Helical" evidence="1">
    <location>
        <begin position="88"/>
        <end position="112"/>
    </location>
</feature>
<dbReference type="InterPro" id="IPR052979">
    <property type="entry name" value="Adenylate-forming_domain"/>
</dbReference>
<keyword evidence="1" id="KW-0472">Membrane</keyword>
<accession>A0A9P4K5G5</accession>
<evidence type="ECO:0000313" key="3">
    <source>
        <dbReference type="Proteomes" id="UP000800093"/>
    </source>
</evidence>
<feature type="transmembrane region" description="Helical" evidence="1">
    <location>
        <begin position="166"/>
        <end position="194"/>
    </location>
</feature>
<feature type="transmembrane region" description="Helical" evidence="1">
    <location>
        <begin position="206"/>
        <end position="225"/>
    </location>
</feature>
<evidence type="ECO:0000256" key="1">
    <source>
        <dbReference type="SAM" id="Phobius"/>
    </source>
</evidence>
<sequence length="474" mass="53339">MSRSETGYGKEPSHFGEKKPYSSACTLSLTESASGLPGKQQARFLRHLRLTFFTIYRRTFTVIFLANAIGLLILLQKSTIRTIPLDGLATWASSNFLIAILFRQDFCVNCIFRTAWLVPWSIPVGIRGLIARVYTYGGIHSGAAIAGTMWFASFTVLWTLRYSPNGWYSCSMLTITLSILLLLILILIFAFPALRSRLHNTFELTHRFLGWTCILLFWTQVVLLTHQTAKSFSSPFVALLIRQPTFWNLSLMTAMLMFPWLRLRKWDFTAEKLSSHALRLYFVHRVHRFSCISLSTSPLREWHPFATFPSTDPQKPGGSLIISAAGDWTQDVISSNGARRTFWIKGAPKAGVLSLSCIFKRVVIVTTGSGIGPYLSSILDRPTGQFCRLVWSTRSPTLIFGGEIVEQVERADPDAVIIDTDTMGRPDLVTVAWKVWNETQAEAVFVLSNKVVTKKVVYGLESRGVRAYGPIWDS</sequence>
<keyword evidence="3" id="KW-1185">Reference proteome</keyword>
<gene>
    <name evidence="2" type="ORF">CC78DRAFT_523223</name>
</gene>
<keyword evidence="1" id="KW-1133">Transmembrane helix</keyword>
<evidence type="ECO:0000313" key="2">
    <source>
        <dbReference type="EMBL" id="KAF2260470.1"/>
    </source>
</evidence>
<dbReference type="OrthoDB" id="3142841at2759"/>
<feature type="transmembrane region" description="Helical" evidence="1">
    <location>
        <begin position="55"/>
        <end position="76"/>
    </location>
</feature>
<dbReference type="PANTHER" id="PTHR33927">
    <property type="entry name" value="TRANSMEMBRANE PROTEIN"/>
    <property type="match status" value="1"/>
</dbReference>
<evidence type="ECO:0008006" key="4">
    <source>
        <dbReference type="Google" id="ProtNLM"/>
    </source>
</evidence>
<feature type="transmembrane region" description="Helical" evidence="1">
    <location>
        <begin position="133"/>
        <end position="160"/>
    </location>
</feature>
<keyword evidence="1" id="KW-0812">Transmembrane</keyword>
<name>A0A9P4K5G5_9PLEO</name>
<dbReference type="PANTHER" id="PTHR33927:SF5">
    <property type="entry name" value="ENZYME, PUTATIVE (AFU_ORTHOLOGUE AFUA_8G01222)-RELATED"/>
    <property type="match status" value="1"/>
</dbReference>
<dbReference type="AlphaFoldDB" id="A0A9P4K5G5"/>
<organism evidence="2 3">
    <name type="scientific">Lojkania enalia</name>
    <dbReference type="NCBI Taxonomy" id="147567"/>
    <lineage>
        <taxon>Eukaryota</taxon>
        <taxon>Fungi</taxon>
        <taxon>Dikarya</taxon>
        <taxon>Ascomycota</taxon>
        <taxon>Pezizomycotina</taxon>
        <taxon>Dothideomycetes</taxon>
        <taxon>Pleosporomycetidae</taxon>
        <taxon>Pleosporales</taxon>
        <taxon>Pleosporales incertae sedis</taxon>
        <taxon>Lojkania</taxon>
    </lineage>
</organism>
<feature type="transmembrane region" description="Helical" evidence="1">
    <location>
        <begin position="245"/>
        <end position="263"/>
    </location>
</feature>
<protein>
    <recommendedName>
        <fullName evidence="4">Integral membrane protein TmpA</fullName>
    </recommendedName>
</protein>